<dbReference type="PANTHER" id="PTHR43711:SF1">
    <property type="entry name" value="HISTIDINE KINASE 1"/>
    <property type="match status" value="1"/>
</dbReference>
<evidence type="ECO:0000313" key="9">
    <source>
        <dbReference type="Proteomes" id="UP000248544"/>
    </source>
</evidence>
<evidence type="ECO:0000256" key="4">
    <source>
        <dbReference type="ARBA" id="ARBA00022777"/>
    </source>
</evidence>
<dbReference type="Gene3D" id="3.30.565.10">
    <property type="entry name" value="Histidine kinase-like ATPase, C-terminal domain"/>
    <property type="match status" value="1"/>
</dbReference>
<evidence type="ECO:0000256" key="1">
    <source>
        <dbReference type="ARBA" id="ARBA00000085"/>
    </source>
</evidence>
<dbReference type="InterPro" id="IPR036890">
    <property type="entry name" value="HATPase_C_sf"/>
</dbReference>
<comment type="caution">
    <text evidence="8">The sequence shown here is derived from an EMBL/GenBank/DDBJ whole genome shotgun (WGS) entry which is preliminary data.</text>
</comment>
<dbReference type="Proteomes" id="UP000248544">
    <property type="component" value="Unassembled WGS sequence"/>
</dbReference>
<dbReference type="InterPro" id="IPR050736">
    <property type="entry name" value="Sensor_HK_Regulatory"/>
</dbReference>
<dbReference type="GO" id="GO:0000160">
    <property type="term" value="P:phosphorelay signal transduction system"/>
    <property type="evidence" value="ECO:0007669"/>
    <property type="project" value="UniProtKB-KW"/>
</dbReference>
<dbReference type="SUPFAM" id="SSF55874">
    <property type="entry name" value="ATPase domain of HSP90 chaperone/DNA topoisomerase II/histidine kinase"/>
    <property type="match status" value="1"/>
</dbReference>
<name>A0A2W2G6E5_9ACTN</name>
<keyword evidence="4" id="KW-0418">Kinase</keyword>
<dbReference type="RefSeq" id="WP_146607502.1">
    <property type="nucleotide sequence ID" value="NZ_POUA01000137.1"/>
</dbReference>
<reference evidence="8 9" key="1">
    <citation type="submission" date="2018-01" db="EMBL/GenBank/DDBJ databases">
        <title>Draft genome sequence of Sphaerisporangium sp. 7K107.</title>
        <authorList>
            <person name="Sahin N."/>
            <person name="Saygin H."/>
            <person name="Ay H."/>
        </authorList>
    </citation>
    <scope>NUCLEOTIDE SEQUENCE [LARGE SCALE GENOMIC DNA]</scope>
    <source>
        <strain evidence="8 9">7K107</strain>
    </source>
</reference>
<keyword evidence="9" id="KW-1185">Reference proteome</keyword>
<proteinExistence type="predicted"/>
<feature type="compositionally biased region" description="Gly residues" evidence="6">
    <location>
        <begin position="91"/>
        <end position="100"/>
    </location>
</feature>
<gene>
    <name evidence="8" type="ORF">C1I98_18330</name>
</gene>
<dbReference type="InterPro" id="IPR003594">
    <property type="entry name" value="HATPase_dom"/>
</dbReference>
<evidence type="ECO:0000256" key="5">
    <source>
        <dbReference type="ARBA" id="ARBA00023012"/>
    </source>
</evidence>
<evidence type="ECO:0000313" key="8">
    <source>
        <dbReference type="EMBL" id="PZG43442.1"/>
    </source>
</evidence>
<dbReference type="CDD" id="cd00075">
    <property type="entry name" value="HATPase"/>
    <property type="match status" value="1"/>
</dbReference>
<dbReference type="EC" id="2.7.13.3" evidence="2"/>
<dbReference type="AlphaFoldDB" id="A0A2W2G6E5"/>
<dbReference type="GO" id="GO:0004673">
    <property type="term" value="F:protein histidine kinase activity"/>
    <property type="evidence" value="ECO:0007669"/>
    <property type="project" value="UniProtKB-EC"/>
</dbReference>
<sequence>GEAVVEVADEGPGLAAPDVERIFERFYRADPSRSRAEGEGGTGLGLSIAAALVEAHGGTIGVDSAPGRGAVFRFRIPALPDAGERSRRCPPGGGGTGRTR</sequence>
<dbReference type="Pfam" id="PF02518">
    <property type="entry name" value="HATPase_c"/>
    <property type="match status" value="1"/>
</dbReference>
<accession>A0A2W2G6E5</accession>
<dbReference type="InterPro" id="IPR005467">
    <property type="entry name" value="His_kinase_dom"/>
</dbReference>
<dbReference type="InterPro" id="IPR004358">
    <property type="entry name" value="Sig_transdc_His_kin-like_C"/>
</dbReference>
<organism evidence="8 9">
    <name type="scientific">Spongiactinospora gelatinilytica</name>
    <dbReference type="NCBI Taxonomy" id="2666298"/>
    <lineage>
        <taxon>Bacteria</taxon>
        <taxon>Bacillati</taxon>
        <taxon>Actinomycetota</taxon>
        <taxon>Actinomycetes</taxon>
        <taxon>Streptosporangiales</taxon>
        <taxon>Streptosporangiaceae</taxon>
        <taxon>Spongiactinospora</taxon>
    </lineage>
</organism>
<dbReference type="PROSITE" id="PS50109">
    <property type="entry name" value="HIS_KIN"/>
    <property type="match status" value="1"/>
</dbReference>
<dbReference type="PANTHER" id="PTHR43711">
    <property type="entry name" value="TWO-COMPONENT HISTIDINE KINASE"/>
    <property type="match status" value="1"/>
</dbReference>
<comment type="catalytic activity">
    <reaction evidence="1">
        <text>ATP + protein L-histidine = ADP + protein N-phospho-L-histidine.</text>
        <dbReference type="EC" id="2.7.13.3"/>
    </reaction>
</comment>
<evidence type="ECO:0000256" key="6">
    <source>
        <dbReference type="SAM" id="MobiDB-lite"/>
    </source>
</evidence>
<protein>
    <recommendedName>
        <fullName evidence="2">histidine kinase</fullName>
        <ecNumber evidence="2">2.7.13.3</ecNumber>
    </recommendedName>
</protein>
<evidence type="ECO:0000256" key="2">
    <source>
        <dbReference type="ARBA" id="ARBA00012438"/>
    </source>
</evidence>
<dbReference type="PRINTS" id="PR00344">
    <property type="entry name" value="BCTRLSENSOR"/>
</dbReference>
<dbReference type="EMBL" id="POUA01000137">
    <property type="protein sequence ID" value="PZG43442.1"/>
    <property type="molecule type" value="Genomic_DNA"/>
</dbReference>
<feature type="region of interest" description="Disordered" evidence="6">
    <location>
        <begin position="81"/>
        <end position="100"/>
    </location>
</feature>
<dbReference type="SMART" id="SM00387">
    <property type="entry name" value="HATPase_c"/>
    <property type="match status" value="1"/>
</dbReference>
<keyword evidence="3" id="KW-0808">Transferase</keyword>
<evidence type="ECO:0000259" key="7">
    <source>
        <dbReference type="PROSITE" id="PS50109"/>
    </source>
</evidence>
<keyword evidence="5" id="KW-0902">Two-component regulatory system</keyword>
<feature type="non-terminal residue" evidence="8">
    <location>
        <position position="1"/>
    </location>
</feature>
<evidence type="ECO:0000256" key="3">
    <source>
        <dbReference type="ARBA" id="ARBA00022679"/>
    </source>
</evidence>
<feature type="domain" description="Histidine kinase" evidence="7">
    <location>
        <begin position="1"/>
        <end position="80"/>
    </location>
</feature>